<proteinExistence type="predicted"/>
<dbReference type="AlphaFoldDB" id="A0A2N6LWA6"/>
<dbReference type="InterPro" id="IPR036515">
    <property type="entry name" value="Transposase_17_sf"/>
</dbReference>
<dbReference type="SUPFAM" id="SSF143422">
    <property type="entry name" value="Transposase IS200-like"/>
    <property type="match status" value="1"/>
</dbReference>
<dbReference type="GO" id="GO:0003677">
    <property type="term" value="F:DNA binding"/>
    <property type="evidence" value="ECO:0007669"/>
    <property type="project" value="InterPro"/>
</dbReference>
<evidence type="ECO:0000256" key="1">
    <source>
        <dbReference type="SAM" id="MobiDB-lite"/>
    </source>
</evidence>
<dbReference type="Pfam" id="PF01797">
    <property type="entry name" value="Y1_Tnp"/>
    <property type="match status" value="1"/>
</dbReference>
<dbReference type="SMART" id="SM01321">
    <property type="entry name" value="Y1_Tnp"/>
    <property type="match status" value="1"/>
</dbReference>
<evidence type="ECO:0000313" key="4">
    <source>
        <dbReference type="Proteomes" id="UP000234966"/>
    </source>
</evidence>
<dbReference type="PANTHER" id="PTHR33360">
    <property type="entry name" value="TRANSPOSASE FOR INSERTION SEQUENCE ELEMENT IS200"/>
    <property type="match status" value="1"/>
</dbReference>
<accession>A0A2N6LWA6</accession>
<sequence length="146" mass="16392">MALWRLYYHLVWTTKERQPLITTNLETQLYGYIIGKADQLGSIIHAIGGIENHIHLIASIPPKLSISDFVQNIKGSSAYHLNHLSSSKDWFAWQRGYGVFSLGGKQLEQAVGYVKNQKAHHFNGTTISSLEQHNHEDDGPKPTKAA</sequence>
<feature type="domain" description="Transposase IS200-like" evidence="2">
    <location>
        <begin position="3"/>
        <end position="117"/>
    </location>
</feature>
<gene>
    <name evidence="3" type="ORF">CEN41_23050</name>
</gene>
<reference evidence="3 4" key="1">
    <citation type="submission" date="2017-07" db="EMBL/GenBank/DDBJ databases">
        <title>Genomes of Fischerella (Mastigocladus) sp. strains.</title>
        <authorList>
            <person name="Miller S.R."/>
        </authorList>
    </citation>
    <scope>NUCLEOTIDE SEQUENCE [LARGE SCALE GENOMIC DNA]</scope>
    <source>
        <strain evidence="3 4">CCMEE 5330</strain>
    </source>
</reference>
<comment type="caution">
    <text evidence="3">The sequence shown here is derived from an EMBL/GenBank/DDBJ whole genome shotgun (WGS) entry which is preliminary data.</text>
</comment>
<evidence type="ECO:0000313" key="3">
    <source>
        <dbReference type="EMBL" id="PMB38780.1"/>
    </source>
</evidence>
<protein>
    <submittedName>
        <fullName evidence="3">IS200/IS605 family transposase</fullName>
    </submittedName>
</protein>
<dbReference type="Proteomes" id="UP000234966">
    <property type="component" value="Unassembled WGS sequence"/>
</dbReference>
<organism evidence="3 4">
    <name type="scientific">Fischerella thermalis CCMEE 5330</name>
    <dbReference type="NCBI Taxonomy" id="2019670"/>
    <lineage>
        <taxon>Bacteria</taxon>
        <taxon>Bacillati</taxon>
        <taxon>Cyanobacteriota</taxon>
        <taxon>Cyanophyceae</taxon>
        <taxon>Nostocales</taxon>
        <taxon>Hapalosiphonaceae</taxon>
        <taxon>Fischerella</taxon>
    </lineage>
</organism>
<dbReference type="RefSeq" id="WP_062249621.1">
    <property type="nucleotide sequence ID" value="NZ_NMQI01000640.1"/>
</dbReference>
<feature type="region of interest" description="Disordered" evidence="1">
    <location>
        <begin position="124"/>
        <end position="146"/>
    </location>
</feature>
<dbReference type="GO" id="GO:0006313">
    <property type="term" value="P:DNA transposition"/>
    <property type="evidence" value="ECO:0007669"/>
    <property type="project" value="InterPro"/>
</dbReference>
<dbReference type="InterPro" id="IPR002686">
    <property type="entry name" value="Transposase_17"/>
</dbReference>
<feature type="compositionally biased region" description="Basic and acidic residues" evidence="1">
    <location>
        <begin position="132"/>
        <end position="146"/>
    </location>
</feature>
<dbReference type="GO" id="GO:0004803">
    <property type="term" value="F:transposase activity"/>
    <property type="evidence" value="ECO:0007669"/>
    <property type="project" value="InterPro"/>
</dbReference>
<evidence type="ECO:0000259" key="2">
    <source>
        <dbReference type="SMART" id="SM01321"/>
    </source>
</evidence>
<dbReference type="Gene3D" id="3.30.70.1290">
    <property type="entry name" value="Transposase IS200-like"/>
    <property type="match status" value="1"/>
</dbReference>
<dbReference type="NCBIfam" id="NF033573">
    <property type="entry name" value="transpos_IS200"/>
    <property type="match status" value="1"/>
</dbReference>
<dbReference type="EMBL" id="NMQI01000640">
    <property type="protein sequence ID" value="PMB38780.1"/>
    <property type="molecule type" value="Genomic_DNA"/>
</dbReference>
<name>A0A2N6LWA6_9CYAN</name>
<dbReference type="PANTHER" id="PTHR33360:SF2">
    <property type="entry name" value="TRANSPOSASE FOR INSERTION SEQUENCE ELEMENT IS200"/>
    <property type="match status" value="1"/>
</dbReference>